<accession>A0AA41W5P2</accession>
<dbReference type="InterPro" id="IPR024607">
    <property type="entry name" value="Sulfatase_CS"/>
</dbReference>
<dbReference type="SUPFAM" id="SSF53649">
    <property type="entry name" value="Alkaline phosphatase-like"/>
    <property type="match status" value="1"/>
</dbReference>
<gene>
    <name evidence="9" type="ORF">NAF29_07445</name>
</gene>
<comment type="cofactor">
    <cofactor evidence="1">
        <name>Ca(2+)</name>
        <dbReference type="ChEBI" id="CHEBI:29108"/>
    </cofactor>
</comment>
<dbReference type="Gene3D" id="3.40.720.10">
    <property type="entry name" value="Alkaline Phosphatase, subunit A"/>
    <property type="match status" value="1"/>
</dbReference>
<keyword evidence="4 7" id="KW-0732">Signal</keyword>
<evidence type="ECO:0000313" key="9">
    <source>
        <dbReference type="EMBL" id="MCM2679504.1"/>
    </source>
</evidence>
<evidence type="ECO:0000256" key="1">
    <source>
        <dbReference type="ARBA" id="ARBA00001913"/>
    </source>
</evidence>
<sequence length="478" mass="53404">MKKSLGAVTVATALITAPFSAMSAEKPYNVLMIAVDDLNNEVGAWGGKAITPNIDKLAAQGTQFQNGHAVVPACNPSRVAILTGKRPETTKQYTNAGNFRNIAGNEDMVTLPAYLQQQGYNSIAAGKVFHHPRGKHDEPNKYSDDRSWTHQAKVRTGTSGHGDYKDAKGNAKWLNGETQYNGKEFGRYLNQFAVWGPIDTPKEKTGDFETAQYCANFMNSPASHEKPFFLSCGIFRPHSPQLAPREFFDLYPIEDIELPLDPHEDIQDLSNYAKRNFSSPMAEKIISQPEEWKRAIQAYLASTSFADAAIGVMLDALEASPHNDNTIVVLWGDHGWQWGQKLRWEKFSLWSKGTNTPFIIKAPGLAPVIVEDHVSLLDVWPTLMELMDLSTSEKLEGNSLVKLMKNPNAQWEKPAIITYNKGNNSVRYKQWNFIQYKTGGIELYDTSNDPGERTNLATSNAKQHTDIIMKLRAWIPKA</sequence>
<evidence type="ECO:0000256" key="2">
    <source>
        <dbReference type="ARBA" id="ARBA00008779"/>
    </source>
</evidence>
<keyword evidence="5" id="KW-0378">Hydrolase</keyword>
<dbReference type="Proteomes" id="UP001165393">
    <property type="component" value="Unassembled WGS sequence"/>
</dbReference>
<protein>
    <submittedName>
        <fullName evidence="9">Sulfatase</fullName>
    </submittedName>
</protein>
<dbReference type="RefSeq" id="WP_251260945.1">
    <property type="nucleotide sequence ID" value="NZ_JAMQGP010000003.1"/>
</dbReference>
<dbReference type="GO" id="GO:0004423">
    <property type="term" value="F:iduronate-2-sulfatase activity"/>
    <property type="evidence" value="ECO:0007669"/>
    <property type="project" value="InterPro"/>
</dbReference>
<feature type="domain" description="Sulfatase N-terminal" evidence="8">
    <location>
        <begin position="29"/>
        <end position="388"/>
    </location>
</feature>
<evidence type="ECO:0000259" key="8">
    <source>
        <dbReference type="Pfam" id="PF00884"/>
    </source>
</evidence>
<evidence type="ECO:0000256" key="5">
    <source>
        <dbReference type="ARBA" id="ARBA00022801"/>
    </source>
</evidence>
<keyword evidence="6" id="KW-0106">Calcium</keyword>
<dbReference type="AlphaFoldDB" id="A0AA41W5P2"/>
<feature type="signal peptide" evidence="7">
    <location>
        <begin position="1"/>
        <end position="23"/>
    </location>
</feature>
<comment type="caution">
    <text evidence="9">The sequence shown here is derived from an EMBL/GenBank/DDBJ whole genome shotgun (WGS) entry which is preliminary data.</text>
</comment>
<dbReference type="PROSITE" id="PS00149">
    <property type="entry name" value="SULFATASE_2"/>
    <property type="match status" value="1"/>
</dbReference>
<dbReference type="InterPro" id="IPR035874">
    <property type="entry name" value="IDS"/>
</dbReference>
<reference evidence="9 10" key="1">
    <citation type="journal article" date="2013" name="Antonie Van Leeuwenhoek">
        <title>Echinimonas agarilytica gen. nov., sp. nov., a new gammaproteobacterium isolated from the sea urchin Strongylocentrotus intermedius.</title>
        <authorList>
            <person name="Nedashkovskaya O.I."/>
            <person name="Stenkova A.M."/>
            <person name="Zhukova N.V."/>
            <person name="Van Trappen S."/>
            <person name="Lee J.S."/>
            <person name="Kim S.B."/>
        </authorList>
    </citation>
    <scope>NUCLEOTIDE SEQUENCE [LARGE SCALE GENOMIC DNA]</scope>
    <source>
        <strain evidence="9 10">KMM 6351</strain>
    </source>
</reference>
<dbReference type="GO" id="GO:0005737">
    <property type="term" value="C:cytoplasm"/>
    <property type="evidence" value="ECO:0007669"/>
    <property type="project" value="TreeGrafter"/>
</dbReference>
<dbReference type="EMBL" id="JAMQGP010000003">
    <property type="protein sequence ID" value="MCM2679504.1"/>
    <property type="molecule type" value="Genomic_DNA"/>
</dbReference>
<evidence type="ECO:0000256" key="4">
    <source>
        <dbReference type="ARBA" id="ARBA00022729"/>
    </source>
</evidence>
<proteinExistence type="inferred from homology"/>
<name>A0AA41W5P2_9GAMM</name>
<comment type="similarity">
    <text evidence="2">Belongs to the sulfatase family.</text>
</comment>
<dbReference type="CDD" id="cd16030">
    <property type="entry name" value="iduronate-2-sulfatase"/>
    <property type="match status" value="1"/>
</dbReference>
<dbReference type="PANTHER" id="PTHR45953">
    <property type="entry name" value="IDURONATE 2-SULFATASE"/>
    <property type="match status" value="1"/>
</dbReference>
<evidence type="ECO:0000313" key="10">
    <source>
        <dbReference type="Proteomes" id="UP001165393"/>
    </source>
</evidence>
<dbReference type="Pfam" id="PF00884">
    <property type="entry name" value="Sulfatase"/>
    <property type="match status" value="1"/>
</dbReference>
<evidence type="ECO:0000256" key="3">
    <source>
        <dbReference type="ARBA" id="ARBA00022723"/>
    </source>
</evidence>
<keyword evidence="3" id="KW-0479">Metal-binding</keyword>
<keyword evidence="10" id="KW-1185">Reference proteome</keyword>
<dbReference type="InterPro" id="IPR017850">
    <property type="entry name" value="Alkaline_phosphatase_core_sf"/>
</dbReference>
<evidence type="ECO:0000256" key="7">
    <source>
        <dbReference type="SAM" id="SignalP"/>
    </source>
</evidence>
<evidence type="ECO:0000256" key="6">
    <source>
        <dbReference type="ARBA" id="ARBA00022837"/>
    </source>
</evidence>
<dbReference type="InterPro" id="IPR000917">
    <property type="entry name" value="Sulfatase_N"/>
</dbReference>
<dbReference type="PANTHER" id="PTHR45953:SF1">
    <property type="entry name" value="IDURONATE 2-SULFATASE"/>
    <property type="match status" value="1"/>
</dbReference>
<organism evidence="9 10">
    <name type="scientific">Echinimonas agarilytica</name>
    <dbReference type="NCBI Taxonomy" id="1215918"/>
    <lineage>
        <taxon>Bacteria</taxon>
        <taxon>Pseudomonadati</taxon>
        <taxon>Pseudomonadota</taxon>
        <taxon>Gammaproteobacteria</taxon>
        <taxon>Alteromonadales</taxon>
        <taxon>Echinimonadaceae</taxon>
        <taxon>Echinimonas</taxon>
    </lineage>
</organism>
<feature type="chain" id="PRO_5041364596" evidence="7">
    <location>
        <begin position="24"/>
        <end position="478"/>
    </location>
</feature>
<dbReference type="GO" id="GO:0046872">
    <property type="term" value="F:metal ion binding"/>
    <property type="evidence" value="ECO:0007669"/>
    <property type="project" value="UniProtKB-KW"/>
</dbReference>